<dbReference type="STRING" id="930991.A0A0D0D4Z2"/>
<reference evidence="2" key="2">
    <citation type="submission" date="2015-01" db="EMBL/GenBank/DDBJ databases">
        <title>Evolutionary Origins and Diversification of the Mycorrhizal Mutualists.</title>
        <authorList>
            <consortium name="DOE Joint Genome Institute"/>
            <consortium name="Mycorrhizal Genomics Consortium"/>
            <person name="Kohler A."/>
            <person name="Kuo A."/>
            <person name="Nagy L.G."/>
            <person name="Floudas D."/>
            <person name="Copeland A."/>
            <person name="Barry K.W."/>
            <person name="Cichocki N."/>
            <person name="Veneault-Fourrey C."/>
            <person name="LaButti K."/>
            <person name="Lindquist E.A."/>
            <person name="Lipzen A."/>
            <person name="Lundell T."/>
            <person name="Morin E."/>
            <person name="Murat C."/>
            <person name="Riley R."/>
            <person name="Ohm R."/>
            <person name="Sun H."/>
            <person name="Tunlid A."/>
            <person name="Henrissat B."/>
            <person name="Grigoriev I.V."/>
            <person name="Hibbett D.S."/>
            <person name="Martin F."/>
        </authorList>
    </citation>
    <scope>NUCLEOTIDE SEQUENCE [LARGE SCALE GENOMIC DNA]</scope>
    <source>
        <strain evidence="2">Ve08.2h10</strain>
    </source>
</reference>
<name>A0A0D0D4Z2_9AGAM</name>
<evidence type="ECO:0000313" key="2">
    <source>
        <dbReference type="Proteomes" id="UP000054538"/>
    </source>
</evidence>
<feature type="non-terminal residue" evidence="1">
    <location>
        <position position="1"/>
    </location>
</feature>
<gene>
    <name evidence="1" type="ORF">PAXRUDRAFT_173872</name>
</gene>
<sequence length="408" mass="45288">NRQPLTIICVQPDAIKKKYGLSPVGPEVINIVIHDKSFWPAMDQLVKTTKPLVNTIGNCESCEASLASCMLELIRCAKTLSQLTLDGNDNTGFWLHAKQVFNRRFHAMNTDHHTLTLFLHPMCQKLAISQAVNGCNFEFMVKTALSIAKQWRWVEVEAKSLVYNLKEYQKCTGVFTGGQANALDWWECLPITATQCPLKAMAIILHSVVPHAADVERYFSGLGGTQSAKWCNLTVETFEALSKLHSSYTHHLYKMDRAAGKSTHHKHTHMHTRPNIGIDTDLTDELARTFTWVPPLVSESGESEDVLAGPGAITDKELAEAFDVIDREKVDSGMLSVGEVRSVLDPDIELDGSEVLEGRVYDWNELEVVNRGTIPTGFVEDISVLDKAVGGQWDVKTLLLSEGVTLSL</sequence>
<dbReference type="OrthoDB" id="2669765at2759"/>
<evidence type="ECO:0008006" key="3">
    <source>
        <dbReference type="Google" id="ProtNLM"/>
    </source>
</evidence>
<protein>
    <recommendedName>
        <fullName evidence="3">HAT C-terminal dimerisation domain-containing protein</fullName>
    </recommendedName>
</protein>
<dbReference type="InParanoid" id="A0A0D0D4Z2"/>
<dbReference type="InterPro" id="IPR012337">
    <property type="entry name" value="RNaseH-like_sf"/>
</dbReference>
<organism evidence="1 2">
    <name type="scientific">Paxillus rubicundulus Ve08.2h10</name>
    <dbReference type="NCBI Taxonomy" id="930991"/>
    <lineage>
        <taxon>Eukaryota</taxon>
        <taxon>Fungi</taxon>
        <taxon>Dikarya</taxon>
        <taxon>Basidiomycota</taxon>
        <taxon>Agaricomycotina</taxon>
        <taxon>Agaricomycetes</taxon>
        <taxon>Agaricomycetidae</taxon>
        <taxon>Boletales</taxon>
        <taxon>Paxilineae</taxon>
        <taxon>Paxillaceae</taxon>
        <taxon>Paxillus</taxon>
    </lineage>
</organism>
<dbReference type="HOGENOM" id="CLU_033558_0_0_1"/>
<dbReference type="Proteomes" id="UP000054538">
    <property type="component" value="Unassembled WGS sequence"/>
</dbReference>
<dbReference type="EMBL" id="KN828364">
    <property type="protein sequence ID" value="KIK75079.1"/>
    <property type="molecule type" value="Genomic_DNA"/>
</dbReference>
<keyword evidence="2" id="KW-1185">Reference proteome</keyword>
<evidence type="ECO:0000313" key="1">
    <source>
        <dbReference type="EMBL" id="KIK75079.1"/>
    </source>
</evidence>
<accession>A0A0D0D4Z2</accession>
<dbReference type="AlphaFoldDB" id="A0A0D0D4Z2"/>
<dbReference type="SUPFAM" id="SSF53098">
    <property type="entry name" value="Ribonuclease H-like"/>
    <property type="match status" value="1"/>
</dbReference>
<reference evidence="1 2" key="1">
    <citation type="submission" date="2014-04" db="EMBL/GenBank/DDBJ databases">
        <authorList>
            <consortium name="DOE Joint Genome Institute"/>
            <person name="Kuo A."/>
            <person name="Kohler A."/>
            <person name="Jargeat P."/>
            <person name="Nagy L.G."/>
            <person name="Floudas D."/>
            <person name="Copeland A."/>
            <person name="Barry K.W."/>
            <person name="Cichocki N."/>
            <person name="Veneault-Fourrey C."/>
            <person name="LaButti K."/>
            <person name="Lindquist E.A."/>
            <person name="Lipzen A."/>
            <person name="Lundell T."/>
            <person name="Morin E."/>
            <person name="Murat C."/>
            <person name="Sun H."/>
            <person name="Tunlid A."/>
            <person name="Henrissat B."/>
            <person name="Grigoriev I.V."/>
            <person name="Hibbett D.S."/>
            <person name="Martin F."/>
            <person name="Nordberg H.P."/>
            <person name="Cantor M.N."/>
            <person name="Hua S.X."/>
        </authorList>
    </citation>
    <scope>NUCLEOTIDE SEQUENCE [LARGE SCALE GENOMIC DNA]</scope>
    <source>
        <strain evidence="1 2">Ve08.2h10</strain>
    </source>
</reference>
<proteinExistence type="predicted"/>